<dbReference type="InterPro" id="IPR001375">
    <property type="entry name" value="Peptidase_S9_cat"/>
</dbReference>
<dbReference type="Gene3D" id="2.140.10.30">
    <property type="entry name" value="Dipeptidylpeptidase IV, N-terminal domain"/>
    <property type="match status" value="1"/>
</dbReference>
<evidence type="ECO:0000259" key="4">
    <source>
        <dbReference type="Pfam" id="PF00930"/>
    </source>
</evidence>
<dbReference type="AlphaFoldDB" id="A0A918TEN9"/>
<sequence length="670" mass="76667">MRNLVLLSLAMSSFAFADHGGTSSFEKKNQNYRRSIGTASQERLQARWFQDGEEWLCVTGEGDDALAVSAKDGERREMPTGELRESRNLRGGRNGRGGRGERRRQQPGKAPAISFPSPRQIAALEWQAEAKEGWIWGERVEWTASREYFFVMEIRDVKERQVHYTRSSPKDQLQPKYFVNNYPKPGDELRTQVPVIFSVEGKRVDVDPGLIKDAYSISRVEWQDDERIWFEFIERGFDKYRLLELNAATGETRVVAAEEDEKFIHIFEKCGWWKLGEGKLLWRSEADGWSHLYSINEQSGERKQLTSGQWVVRGVESVRGGKVLFRLSGFYPEQDPYYNHYARLDVASGEMTLLTHGDGTHELQFSPDGSYYVDRYSRVDMPPVHELRRASDGSLITVLAEGSAEEMLSKGFLLPERFVTTDREGRYPIYGVIWKPRDFDPSKKYAVVENIYAGPHGSFVPKKWSSWYGHRSEMMGAGFVVVQIDGRGTNFRGKEFQQFAYKNLKDSGFPDRIKWMREAAKERPWMDLSRVGIYGGSAGGQSTVAGLLWHGDFYSAGVADCGCHDNRMDKIWWNEQWMGWPIDESYAANSNTEHVERLKGHLFLTVGEVDTNVDPSSTMQVVDALIRADKDFEFLSVPNGGHGIGESPYLRRKRVEFFERHLGGPIPMPQ</sequence>
<keyword evidence="2" id="KW-0732">Signal</keyword>
<protein>
    <recommendedName>
        <fullName evidence="7">Peptidase S9</fullName>
    </recommendedName>
</protein>
<proteinExistence type="predicted"/>
<accession>A0A918TEN9</accession>
<evidence type="ECO:0000259" key="3">
    <source>
        <dbReference type="Pfam" id="PF00326"/>
    </source>
</evidence>
<dbReference type="Pfam" id="PF00326">
    <property type="entry name" value="Peptidase_S9"/>
    <property type="match status" value="1"/>
</dbReference>
<evidence type="ECO:0000313" key="6">
    <source>
        <dbReference type="Proteomes" id="UP000644507"/>
    </source>
</evidence>
<evidence type="ECO:0000256" key="1">
    <source>
        <dbReference type="SAM" id="MobiDB-lite"/>
    </source>
</evidence>
<reference evidence="5" key="2">
    <citation type="submission" date="2020-09" db="EMBL/GenBank/DDBJ databases">
        <authorList>
            <person name="Sun Q."/>
            <person name="Kim S."/>
        </authorList>
    </citation>
    <scope>NUCLEOTIDE SEQUENCE</scope>
    <source>
        <strain evidence="5">KCTC 12988</strain>
    </source>
</reference>
<dbReference type="EMBL" id="BMXI01000002">
    <property type="protein sequence ID" value="GHC42871.1"/>
    <property type="molecule type" value="Genomic_DNA"/>
</dbReference>
<evidence type="ECO:0000313" key="5">
    <source>
        <dbReference type="EMBL" id="GHC42871.1"/>
    </source>
</evidence>
<evidence type="ECO:0008006" key="7">
    <source>
        <dbReference type="Google" id="ProtNLM"/>
    </source>
</evidence>
<comment type="caution">
    <text evidence="5">The sequence shown here is derived from an EMBL/GenBank/DDBJ whole genome shotgun (WGS) entry which is preliminary data.</text>
</comment>
<name>A0A918TEN9_9BACT</name>
<keyword evidence="6" id="KW-1185">Reference proteome</keyword>
<dbReference type="SUPFAM" id="SSF82171">
    <property type="entry name" value="DPP6 N-terminal domain-like"/>
    <property type="match status" value="1"/>
</dbReference>
<dbReference type="PANTHER" id="PTHR11731:SF118">
    <property type="entry name" value="BLR1971 PROTEIN"/>
    <property type="match status" value="1"/>
</dbReference>
<feature type="compositionally biased region" description="Basic and acidic residues" evidence="1">
    <location>
        <begin position="72"/>
        <end position="88"/>
    </location>
</feature>
<dbReference type="PANTHER" id="PTHR11731">
    <property type="entry name" value="PROTEASE FAMILY S9B,C DIPEPTIDYL-PEPTIDASE IV-RELATED"/>
    <property type="match status" value="1"/>
</dbReference>
<organism evidence="5 6">
    <name type="scientific">Roseibacillus persicicus</name>
    <dbReference type="NCBI Taxonomy" id="454148"/>
    <lineage>
        <taxon>Bacteria</taxon>
        <taxon>Pseudomonadati</taxon>
        <taxon>Verrucomicrobiota</taxon>
        <taxon>Verrucomicrobiia</taxon>
        <taxon>Verrucomicrobiales</taxon>
        <taxon>Verrucomicrobiaceae</taxon>
        <taxon>Roseibacillus</taxon>
    </lineage>
</organism>
<feature type="domain" description="Peptidase S9 prolyl oligopeptidase catalytic" evidence="3">
    <location>
        <begin position="470"/>
        <end position="663"/>
    </location>
</feature>
<dbReference type="GO" id="GO:0008236">
    <property type="term" value="F:serine-type peptidase activity"/>
    <property type="evidence" value="ECO:0007669"/>
    <property type="project" value="InterPro"/>
</dbReference>
<feature type="region of interest" description="Disordered" evidence="1">
    <location>
        <begin position="72"/>
        <end position="115"/>
    </location>
</feature>
<dbReference type="InterPro" id="IPR002469">
    <property type="entry name" value="Peptidase_S9B_N"/>
</dbReference>
<feature type="signal peptide" evidence="2">
    <location>
        <begin position="1"/>
        <end position="17"/>
    </location>
</feature>
<gene>
    <name evidence="5" type="ORF">GCM10007100_04800</name>
</gene>
<dbReference type="InterPro" id="IPR050278">
    <property type="entry name" value="Serine_Prot_S9B/DPPIV"/>
</dbReference>
<dbReference type="InterPro" id="IPR029058">
    <property type="entry name" value="AB_hydrolase_fold"/>
</dbReference>
<dbReference type="Gene3D" id="3.40.50.1820">
    <property type="entry name" value="alpha/beta hydrolase"/>
    <property type="match status" value="1"/>
</dbReference>
<dbReference type="SUPFAM" id="SSF53474">
    <property type="entry name" value="alpha/beta-Hydrolases"/>
    <property type="match status" value="1"/>
</dbReference>
<dbReference type="Proteomes" id="UP000644507">
    <property type="component" value="Unassembled WGS sequence"/>
</dbReference>
<feature type="chain" id="PRO_5036987581" description="Peptidase S9" evidence="2">
    <location>
        <begin position="18"/>
        <end position="670"/>
    </location>
</feature>
<feature type="domain" description="Dipeptidylpeptidase IV N-terminal" evidence="4">
    <location>
        <begin position="140"/>
        <end position="383"/>
    </location>
</feature>
<reference evidence="5" key="1">
    <citation type="journal article" date="2014" name="Int. J. Syst. Evol. Microbiol.">
        <title>Complete genome sequence of Corynebacterium casei LMG S-19264T (=DSM 44701T), isolated from a smear-ripened cheese.</title>
        <authorList>
            <consortium name="US DOE Joint Genome Institute (JGI-PGF)"/>
            <person name="Walter F."/>
            <person name="Albersmeier A."/>
            <person name="Kalinowski J."/>
            <person name="Ruckert C."/>
        </authorList>
    </citation>
    <scope>NUCLEOTIDE SEQUENCE</scope>
    <source>
        <strain evidence="5">KCTC 12988</strain>
    </source>
</reference>
<dbReference type="GO" id="GO:0006508">
    <property type="term" value="P:proteolysis"/>
    <property type="evidence" value="ECO:0007669"/>
    <property type="project" value="InterPro"/>
</dbReference>
<dbReference type="RefSeq" id="WP_189567027.1">
    <property type="nucleotide sequence ID" value="NZ_BMXI01000002.1"/>
</dbReference>
<dbReference type="Pfam" id="PF00930">
    <property type="entry name" value="DPPIV_N"/>
    <property type="match status" value="1"/>
</dbReference>
<evidence type="ECO:0000256" key="2">
    <source>
        <dbReference type="SAM" id="SignalP"/>
    </source>
</evidence>